<evidence type="ECO:0000313" key="2">
    <source>
        <dbReference type="EMBL" id="VAW20709.1"/>
    </source>
</evidence>
<dbReference type="InterPro" id="IPR011104">
    <property type="entry name" value="Hpr_kin/Pase_C"/>
</dbReference>
<dbReference type="Gene3D" id="3.40.50.300">
    <property type="entry name" value="P-loop containing nucleotide triphosphate hydrolases"/>
    <property type="match status" value="1"/>
</dbReference>
<dbReference type="SUPFAM" id="SSF53795">
    <property type="entry name" value="PEP carboxykinase-like"/>
    <property type="match status" value="1"/>
</dbReference>
<evidence type="ECO:0000259" key="1">
    <source>
        <dbReference type="Pfam" id="PF07475"/>
    </source>
</evidence>
<feature type="domain" description="HPr kinase/phosphorylase C-terminal" evidence="1">
    <location>
        <begin position="2"/>
        <end position="130"/>
    </location>
</feature>
<gene>
    <name evidence="2" type="ORF">MNBD_ALPHA12-2140</name>
</gene>
<dbReference type="EMBL" id="UOEO01000145">
    <property type="protein sequence ID" value="VAW20709.1"/>
    <property type="molecule type" value="Genomic_DNA"/>
</dbReference>
<dbReference type="GO" id="GO:0000155">
    <property type="term" value="F:phosphorelay sensor kinase activity"/>
    <property type="evidence" value="ECO:0007669"/>
    <property type="project" value="InterPro"/>
</dbReference>
<dbReference type="AlphaFoldDB" id="A0A3B0U873"/>
<reference evidence="2" key="1">
    <citation type="submission" date="2018-06" db="EMBL/GenBank/DDBJ databases">
        <authorList>
            <person name="Zhirakovskaya E."/>
        </authorList>
    </citation>
    <scope>NUCLEOTIDE SEQUENCE</scope>
</reference>
<dbReference type="GO" id="GO:0006109">
    <property type="term" value="P:regulation of carbohydrate metabolic process"/>
    <property type="evidence" value="ECO:0007669"/>
    <property type="project" value="InterPro"/>
</dbReference>
<name>A0A3B0U873_9ZZZZ</name>
<sequence>MTMKNNIHATGIQIKRVGILLRGPSGAGKSLLALELLREAEHQGKPGLLVGDDRIEIIAGANQIEMRAPGSIAGRIELRGRGIVLRPYIEKCRVDLVVDLVDSLERMPERERFSTIVAGVKLACCPVPIRGIVDPSHQRLLVHEALLALA</sequence>
<proteinExistence type="predicted"/>
<organism evidence="2">
    <name type="scientific">hydrothermal vent metagenome</name>
    <dbReference type="NCBI Taxonomy" id="652676"/>
    <lineage>
        <taxon>unclassified sequences</taxon>
        <taxon>metagenomes</taxon>
        <taxon>ecological metagenomes</taxon>
    </lineage>
</organism>
<dbReference type="InterPro" id="IPR027417">
    <property type="entry name" value="P-loop_NTPase"/>
</dbReference>
<protein>
    <recommendedName>
        <fullName evidence="1">HPr kinase/phosphorylase C-terminal domain-containing protein</fullName>
    </recommendedName>
</protein>
<accession>A0A3B0U873</accession>
<dbReference type="GO" id="GO:0005524">
    <property type="term" value="F:ATP binding"/>
    <property type="evidence" value="ECO:0007669"/>
    <property type="project" value="InterPro"/>
</dbReference>
<dbReference type="Pfam" id="PF07475">
    <property type="entry name" value="Hpr_kinase_C"/>
    <property type="match status" value="1"/>
</dbReference>